<feature type="region of interest" description="Phosphopantothenate--cysteine ligase" evidence="3">
    <location>
        <begin position="234"/>
        <end position="443"/>
    </location>
</feature>
<protein>
    <recommendedName>
        <fullName evidence="3">Coenzyme A biosynthesis bifunctional protein CoaBC</fullName>
    </recommendedName>
    <alternativeName>
        <fullName evidence="3">DNA/pantothenate metabolism flavoprotein</fullName>
    </alternativeName>
    <alternativeName>
        <fullName evidence="3">Phosphopantothenoylcysteine synthetase/decarboxylase</fullName>
        <shortName evidence="3">PPCS-PPCDC</shortName>
    </alternativeName>
    <domain>
        <recommendedName>
            <fullName evidence="3">Phosphopantothenoylcysteine decarboxylase</fullName>
            <shortName evidence="3">PPC decarboxylase</shortName>
            <shortName evidence="3">PPC-DC</shortName>
            <ecNumber evidence="3">4.1.1.36</ecNumber>
        </recommendedName>
        <alternativeName>
            <fullName evidence="3">CoaC</fullName>
        </alternativeName>
    </domain>
    <domain>
        <recommendedName>
            <fullName evidence="3">Phosphopantothenate--cysteine ligase</fullName>
            <ecNumber evidence="3">6.3.2.5</ecNumber>
        </recommendedName>
        <alternativeName>
            <fullName evidence="3">CoaB</fullName>
        </alternativeName>
        <alternativeName>
            <fullName evidence="3">Phosphopantothenoylcysteine synthetase</fullName>
            <shortName evidence="3">PPC synthetase</shortName>
            <shortName evidence="3">PPC-S</shortName>
        </alternativeName>
    </domain>
</protein>
<dbReference type="GO" id="GO:0004632">
    <property type="term" value="F:phosphopantothenate--cysteine ligase activity"/>
    <property type="evidence" value="ECO:0007669"/>
    <property type="project" value="UniProtKB-UniRule"/>
</dbReference>
<comment type="function">
    <text evidence="3">Catalyzes two sequential steps in the biosynthesis of coenzyme A. In the first step cysteine is conjugated to 4'-phosphopantothenate to form 4-phosphopantothenoylcysteine. In the second step the latter compound is decarboxylated to form 4'-phosphopantotheine.</text>
</comment>
<feature type="binding site" evidence="3">
    <location>
        <position position="369"/>
    </location>
    <ligand>
        <name>CTP</name>
        <dbReference type="ChEBI" id="CHEBI:37563"/>
    </ligand>
</feature>
<keyword evidence="3" id="KW-0511">Multifunctional enzyme</keyword>
<keyword evidence="3" id="KW-0285">Flavoprotein</keyword>
<dbReference type="GO" id="GO:0015937">
    <property type="term" value="P:coenzyme A biosynthetic process"/>
    <property type="evidence" value="ECO:0007669"/>
    <property type="project" value="UniProtKB-UniRule"/>
</dbReference>
<dbReference type="EC" id="6.3.2.5" evidence="3"/>
<evidence type="ECO:0000313" key="6">
    <source>
        <dbReference type="EMBL" id="GLJ78208.1"/>
    </source>
</evidence>
<evidence type="ECO:0000259" key="5">
    <source>
        <dbReference type="Pfam" id="PF04127"/>
    </source>
</evidence>
<dbReference type="GO" id="GO:0004633">
    <property type="term" value="F:phosphopantothenoylcysteine decarboxylase activity"/>
    <property type="evidence" value="ECO:0007669"/>
    <property type="project" value="UniProtKB-UniRule"/>
</dbReference>
<comment type="caution">
    <text evidence="6">The sequence shown here is derived from an EMBL/GenBank/DDBJ whole genome shotgun (WGS) entry which is preliminary data.</text>
</comment>
<evidence type="ECO:0000259" key="4">
    <source>
        <dbReference type="Pfam" id="PF02441"/>
    </source>
</evidence>
<dbReference type="Gene3D" id="3.40.50.1950">
    <property type="entry name" value="Flavin prenyltransferase-like"/>
    <property type="match status" value="1"/>
</dbReference>
<comment type="similarity">
    <text evidence="3">In the C-terminal section; belongs to the PPC synthetase family.</text>
</comment>
<dbReference type="PANTHER" id="PTHR14359">
    <property type="entry name" value="HOMO-OLIGOMERIC FLAVIN CONTAINING CYS DECARBOXYLASE FAMILY"/>
    <property type="match status" value="1"/>
</dbReference>
<accession>A0A9W6M189</accession>
<dbReference type="Pfam" id="PF04127">
    <property type="entry name" value="DFP"/>
    <property type="match status" value="1"/>
</dbReference>
<comment type="cofactor">
    <cofactor evidence="3">
        <name>FMN</name>
        <dbReference type="ChEBI" id="CHEBI:58210"/>
    </cofactor>
    <text evidence="3">Binds 1 FMN per subunit.</text>
</comment>
<dbReference type="AlphaFoldDB" id="A0A9W6M189"/>
<name>A0A9W6M189_9MICO</name>
<dbReference type="InterPro" id="IPR007085">
    <property type="entry name" value="DNA/pantothenate-metab_flavo_C"/>
</dbReference>
<feature type="region of interest" description="Phosphopantothenoylcysteine decarboxylase" evidence="3">
    <location>
        <begin position="1"/>
        <end position="233"/>
    </location>
</feature>
<feature type="binding site" evidence="3">
    <location>
        <position position="387"/>
    </location>
    <ligand>
        <name>CTP</name>
        <dbReference type="ChEBI" id="CHEBI:37563"/>
    </ligand>
</feature>
<keyword evidence="1 3" id="KW-0210">Decarboxylase</keyword>
<evidence type="ECO:0000313" key="7">
    <source>
        <dbReference type="Proteomes" id="UP001142372"/>
    </source>
</evidence>
<dbReference type="GO" id="GO:0071513">
    <property type="term" value="C:phosphopantothenoylcysteine decarboxylase complex"/>
    <property type="evidence" value="ECO:0007669"/>
    <property type="project" value="TreeGrafter"/>
</dbReference>
<comment type="catalytic activity">
    <reaction evidence="3">
        <text>N-[(R)-4-phosphopantothenoyl]-L-cysteine + H(+) = (R)-4'-phosphopantetheine + CO2</text>
        <dbReference type="Rhea" id="RHEA:16793"/>
        <dbReference type="ChEBI" id="CHEBI:15378"/>
        <dbReference type="ChEBI" id="CHEBI:16526"/>
        <dbReference type="ChEBI" id="CHEBI:59458"/>
        <dbReference type="ChEBI" id="CHEBI:61723"/>
        <dbReference type="EC" id="4.1.1.36"/>
    </reaction>
</comment>
<comment type="pathway">
    <text evidence="3">Cofactor biosynthesis; coenzyme A biosynthesis; CoA from (R)-pantothenate: step 2/5.</text>
</comment>
<dbReference type="Proteomes" id="UP001142372">
    <property type="component" value="Unassembled WGS sequence"/>
</dbReference>
<keyword evidence="7" id="KW-1185">Reference proteome</keyword>
<dbReference type="GO" id="GO:0010181">
    <property type="term" value="F:FMN binding"/>
    <property type="evidence" value="ECO:0007669"/>
    <property type="project" value="UniProtKB-UniRule"/>
</dbReference>
<evidence type="ECO:0000256" key="2">
    <source>
        <dbReference type="ARBA" id="ARBA00023239"/>
    </source>
</evidence>
<comment type="cofactor">
    <cofactor evidence="3">
        <name>Mg(2+)</name>
        <dbReference type="ChEBI" id="CHEBI:18420"/>
    </cofactor>
</comment>
<comment type="caution">
    <text evidence="3">Lacks conserved residue(s) required for the propagation of feature annotation.</text>
</comment>
<keyword evidence="3" id="KW-0479">Metal-binding</keyword>
<feature type="binding site" evidence="3">
    <location>
        <begin position="350"/>
        <end position="353"/>
    </location>
    <ligand>
        <name>CTP</name>
        <dbReference type="ChEBI" id="CHEBI:37563"/>
    </ligand>
</feature>
<comment type="catalytic activity">
    <reaction evidence="3">
        <text>(R)-4'-phosphopantothenate + L-cysteine + CTP = N-[(R)-4-phosphopantothenoyl]-L-cysteine + CMP + diphosphate + H(+)</text>
        <dbReference type="Rhea" id="RHEA:19397"/>
        <dbReference type="ChEBI" id="CHEBI:10986"/>
        <dbReference type="ChEBI" id="CHEBI:15378"/>
        <dbReference type="ChEBI" id="CHEBI:33019"/>
        <dbReference type="ChEBI" id="CHEBI:35235"/>
        <dbReference type="ChEBI" id="CHEBI:37563"/>
        <dbReference type="ChEBI" id="CHEBI:59458"/>
        <dbReference type="ChEBI" id="CHEBI:60377"/>
        <dbReference type="EC" id="6.3.2.5"/>
    </reaction>
</comment>
<comment type="similarity">
    <text evidence="3">In the N-terminal section; belongs to the HFCD (homo-oligomeric flavin containing Cys decarboxylase) superfamily.</text>
</comment>
<evidence type="ECO:0000256" key="1">
    <source>
        <dbReference type="ARBA" id="ARBA00022793"/>
    </source>
</evidence>
<dbReference type="EMBL" id="BSEN01000015">
    <property type="protein sequence ID" value="GLJ78208.1"/>
    <property type="molecule type" value="Genomic_DNA"/>
</dbReference>
<dbReference type="HAMAP" id="MF_02225">
    <property type="entry name" value="CoaBC"/>
    <property type="match status" value="1"/>
</dbReference>
<proteinExistence type="inferred from homology"/>
<feature type="binding site" evidence="3">
    <location>
        <position position="391"/>
    </location>
    <ligand>
        <name>CTP</name>
        <dbReference type="ChEBI" id="CHEBI:37563"/>
    </ligand>
</feature>
<comment type="pathway">
    <text evidence="3">Cofactor biosynthesis; coenzyme A biosynthesis; CoA from (R)-pantothenate: step 3/5.</text>
</comment>
<feature type="domain" description="DNA/pantothenate metabolism flavoprotein C-terminal" evidence="5">
    <location>
        <begin position="229"/>
        <end position="442"/>
    </location>
</feature>
<dbReference type="SUPFAM" id="SSF102645">
    <property type="entry name" value="CoaB-like"/>
    <property type="match status" value="1"/>
</dbReference>
<dbReference type="InterPro" id="IPR005252">
    <property type="entry name" value="CoaBC"/>
</dbReference>
<feature type="binding site" evidence="3">
    <location>
        <position position="332"/>
    </location>
    <ligand>
        <name>CTP</name>
        <dbReference type="ChEBI" id="CHEBI:37563"/>
    </ligand>
</feature>
<feature type="binding site" evidence="3">
    <location>
        <position position="322"/>
    </location>
    <ligand>
        <name>CTP</name>
        <dbReference type="ChEBI" id="CHEBI:37563"/>
    </ligand>
</feature>
<feature type="domain" description="Flavoprotein" evidence="4">
    <location>
        <begin position="6"/>
        <end position="175"/>
    </location>
</feature>
<dbReference type="InterPro" id="IPR003382">
    <property type="entry name" value="Flavoprotein"/>
</dbReference>
<dbReference type="InterPro" id="IPR036551">
    <property type="entry name" value="Flavin_trans-like"/>
</dbReference>
<dbReference type="EC" id="4.1.1.36" evidence="3"/>
<organism evidence="6 7">
    <name type="scientific">Leifsonia poae</name>
    <dbReference type="NCBI Taxonomy" id="110933"/>
    <lineage>
        <taxon>Bacteria</taxon>
        <taxon>Bacillati</taxon>
        <taxon>Actinomycetota</taxon>
        <taxon>Actinomycetes</taxon>
        <taxon>Micrococcales</taxon>
        <taxon>Microbacteriaceae</taxon>
        <taxon>Leifsonia</taxon>
    </lineage>
</organism>
<dbReference type="Pfam" id="PF02441">
    <property type="entry name" value="Flavoprotein"/>
    <property type="match status" value="1"/>
</dbReference>
<keyword evidence="3" id="KW-0288">FMN</keyword>
<gene>
    <name evidence="3" type="primary">coaBC</name>
    <name evidence="6" type="ORF">GCM10017584_37820</name>
</gene>
<dbReference type="GO" id="GO:0015941">
    <property type="term" value="P:pantothenate catabolic process"/>
    <property type="evidence" value="ECO:0007669"/>
    <property type="project" value="InterPro"/>
</dbReference>
<dbReference type="SUPFAM" id="SSF52507">
    <property type="entry name" value="Homo-oligomeric flavin-containing Cys decarboxylases, HFCD"/>
    <property type="match status" value="1"/>
</dbReference>
<dbReference type="PANTHER" id="PTHR14359:SF6">
    <property type="entry name" value="PHOSPHOPANTOTHENOYLCYSTEINE DECARBOXYLASE"/>
    <property type="match status" value="1"/>
</dbReference>
<keyword evidence="3" id="KW-0460">Magnesium</keyword>
<dbReference type="GO" id="GO:0046872">
    <property type="term" value="F:metal ion binding"/>
    <property type="evidence" value="ECO:0007669"/>
    <property type="project" value="UniProtKB-KW"/>
</dbReference>
<dbReference type="Gene3D" id="3.40.50.10300">
    <property type="entry name" value="CoaB-like"/>
    <property type="match status" value="1"/>
</dbReference>
<reference evidence="6" key="1">
    <citation type="journal article" date="2014" name="Int. J. Syst. Evol. Microbiol.">
        <title>Complete genome sequence of Corynebacterium casei LMG S-19264T (=DSM 44701T), isolated from a smear-ripened cheese.</title>
        <authorList>
            <consortium name="US DOE Joint Genome Institute (JGI-PGF)"/>
            <person name="Walter F."/>
            <person name="Albersmeier A."/>
            <person name="Kalinowski J."/>
            <person name="Ruckert C."/>
        </authorList>
    </citation>
    <scope>NUCLEOTIDE SEQUENCE</scope>
    <source>
        <strain evidence="6">VKM Ac-1401</strain>
    </source>
</reference>
<reference evidence="6" key="2">
    <citation type="submission" date="2023-01" db="EMBL/GenBank/DDBJ databases">
        <authorList>
            <person name="Sun Q."/>
            <person name="Evtushenko L."/>
        </authorList>
    </citation>
    <scope>NUCLEOTIDE SEQUENCE</scope>
    <source>
        <strain evidence="6">VKM Ac-1401</strain>
    </source>
</reference>
<keyword evidence="2 3" id="KW-0456">Lyase</keyword>
<dbReference type="InterPro" id="IPR035929">
    <property type="entry name" value="CoaB-like_sf"/>
</dbReference>
<sequence length="443" mass="45768">MGARLTIVVGVTGGIAAYKAVGVIRALVLEGHSVHVVATEAALRFVGRPTLEAISRNPVATDLYEGVAEVRHVAIGQSADLIVIAPATANTIAKLAAGLADDLLGNTVLASTAPLVIAPAMHTEMWQNPATVANIATLRGRGVTVVGPASGQLTGKDSGPGRMEESATVVRAALETVGAHPERSLPPVVSEQPQAIVVPAADAVADIVVLSERRRANEATRRPRGGNDLAGKRVVVTAGGTREPLDPVRFLGNRSSGRQGVALAQAARARGAEVTLIAAHLEVPAPDDLTVIEVQTALELQEAVTEVAASADIVVMTAAVADYRPAEVRDAKIKKTEAGETLTLELVANPDILAGLSAGRREGQVVVGFAAETEPDPSALIELGRGKLEAKGCDFLVINQVGWTQGFATESNEVVVLRRGGDIVMEASGSKLSVADRILDVIA</sequence>
<evidence type="ECO:0000256" key="3">
    <source>
        <dbReference type="HAMAP-Rule" id="MF_02225"/>
    </source>
</evidence>
<keyword evidence="3" id="KW-0436">Ligase</keyword>